<feature type="region of interest" description="Disordered" evidence="1">
    <location>
        <begin position="470"/>
        <end position="506"/>
    </location>
</feature>
<sequence length="693" mass="79202">MVGTPLRRHFKSLFSNYSVSPGLFAALRISGIFRHYDSSHRQFTCTLKEDEALYDALQLQMNEFYNSEIECNVALMVKRMGVYAACVNGFWKRVRVDRIDYETNKCWIETVDDGQLLTLNRYELFVLDPRLLTNQYKRTFGVRFVLPSKCESFNVEKLVDDLDPGSARLWATTLVGESCRCRGVAFGSYTMAKLPCDVWCDVTVVAFENLEDVQQSIRLMYLEQFLESVYGNEELRGRLAFETGVHVSEGLACVAWDARNQRWIRARVTCTSGDRSVVDVTSVDYPSITLRSLKFHNGEIYMLRTDLLFPPLCCSVRAVDTTDKLEMFNKSTVAKEVLQIGTHVRVYSPASSTLSIIELVNGLKLDEYIEHAVEVDSVRRLGFGQNYPDKLNRLYFNSNRGSHADITSFSSSMSSPRTVLVPQERNFEPFAHSLSLGSQRRTLPLHYGNFENDYLNKSITSYESDSENETFGKSVKQKQKSKGSSVVVVRPSPPLYNSDSYSENSDPLREKSIQVEVLSINCATEIFLSTAETKMQHEALRKSLSCINKVDLLPMSGSWCSQNEHYLFLFDDCWTRVKVLTREDDDWKVLCVDTGEEKFVKYNSQFYRLPKRLSVEKWPPTCLGPLRLSGPMDARWLGIGARIFLRSLCEKASHFTAVFGKGESDRSIVLYDEKGRCLNDQLVKFIEKQTLIK</sequence>
<feature type="compositionally biased region" description="Polar residues" evidence="1">
    <location>
        <begin position="495"/>
        <end position="505"/>
    </location>
</feature>
<evidence type="ECO:0000256" key="1">
    <source>
        <dbReference type="SAM" id="MobiDB-lite"/>
    </source>
</evidence>
<feature type="domain" description="Tudor" evidence="2">
    <location>
        <begin position="511"/>
        <end position="612"/>
    </location>
</feature>
<dbReference type="AlphaFoldDB" id="A0A1I8EKQ5"/>
<feature type="domain" description="Tudor" evidence="2">
    <location>
        <begin position="32"/>
        <end position="131"/>
    </location>
</feature>
<protein>
    <recommendedName>
        <fullName evidence="2">Tudor domain-containing protein</fullName>
    </recommendedName>
</protein>
<organism evidence="3">
    <name type="scientific">Wuchereria bancrofti</name>
    <dbReference type="NCBI Taxonomy" id="6293"/>
    <lineage>
        <taxon>Eukaryota</taxon>
        <taxon>Metazoa</taxon>
        <taxon>Ecdysozoa</taxon>
        <taxon>Nematoda</taxon>
        <taxon>Chromadorea</taxon>
        <taxon>Rhabditida</taxon>
        <taxon>Spirurina</taxon>
        <taxon>Spiruromorpha</taxon>
        <taxon>Filarioidea</taxon>
        <taxon>Onchocercidae</taxon>
        <taxon>Wuchereria</taxon>
    </lineage>
</organism>
<reference evidence="3" key="1">
    <citation type="submission" date="2016-11" db="UniProtKB">
        <authorList>
            <consortium name="WormBaseParasite"/>
        </authorList>
    </citation>
    <scope>IDENTIFICATION</scope>
    <source>
        <strain evidence="3">pt0022</strain>
    </source>
</reference>
<dbReference type="WBParaSite" id="maker-PairedContig_279-snap-gene-0.8-mRNA-1">
    <property type="protein sequence ID" value="maker-PairedContig_279-snap-gene-0.8-mRNA-1"/>
    <property type="gene ID" value="maker-PairedContig_279-snap-gene-0.8"/>
</dbReference>
<accession>A0A1I8EKQ5</accession>
<dbReference type="STRING" id="6293.A0A1I8EKQ5"/>
<evidence type="ECO:0000313" key="3">
    <source>
        <dbReference type="WBParaSite" id="maker-PairedContig_279-snap-gene-0.8-mRNA-1"/>
    </source>
</evidence>
<dbReference type="Pfam" id="PF00567">
    <property type="entry name" value="TUDOR"/>
    <property type="match status" value="2"/>
</dbReference>
<dbReference type="SUPFAM" id="SSF63748">
    <property type="entry name" value="Tudor/PWWP/MBT"/>
    <property type="match status" value="1"/>
</dbReference>
<proteinExistence type="predicted"/>
<evidence type="ECO:0000259" key="2">
    <source>
        <dbReference type="Pfam" id="PF00567"/>
    </source>
</evidence>
<name>A0A1I8EKQ5_WUCBA</name>
<dbReference type="InterPro" id="IPR002999">
    <property type="entry name" value="Tudor"/>
</dbReference>